<organism evidence="1 2">
    <name type="scientific">Trichoderma asperellum (strain ATCC 204424 / CBS 433.97 / NBRC 101777)</name>
    <dbReference type="NCBI Taxonomy" id="1042311"/>
    <lineage>
        <taxon>Eukaryota</taxon>
        <taxon>Fungi</taxon>
        <taxon>Dikarya</taxon>
        <taxon>Ascomycota</taxon>
        <taxon>Pezizomycotina</taxon>
        <taxon>Sordariomycetes</taxon>
        <taxon>Hypocreomycetidae</taxon>
        <taxon>Hypocreales</taxon>
        <taxon>Hypocreaceae</taxon>
        <taxon>Trichoderma</taxon>
    </lineage>
</organism>
<reference evidence="1 2" key="1">
    <citation type="submission" date="2016-07" db="EMBL/GenBank/DDBJ databases">
        <title>Multiple horizontal gene transfer events from other fungi enriched the ability of initially mycotrophic Trichoderma (Ascomycota) to feed on dead plant biomass.</title>
        <authorList>
            <consortium name="DOE Joint Genome Institute"/>
            <person name="Aerts A."/>
            <person name="Atanasova L."/>
            <person name="Chenthamara K."/>
            <person name="Zhang J."/>
            <person name="Grujic M."/>
            <person name="Henrissat B."/>
            <person name="Kuo A."/>
            <person name="Salamov A."/>
            <person name="Lipzen A."/>
            <person name="Labutti K."/>
            <person name="Barry K."/>
            <person name="Miao Y."/>
            <person name="Rahimi M.J."/>
            <person name="Shen Q."/>
            <person name="Grigoriev I.V."/>
            <person name="Kubicek C.P."/>
            <person name="Druzhinina I.S."/>
        </authorList>
    </citation>
    <scope>NUCLEOTIDE SEQUENCE [LARGE SCALE GENOMIC DNA]</scope>
    <source>
        <strain evidence="1 2">CBS 433.97</strain>
    </source>
</reference>
<protein>
    <submittedName>
        <fullName evidence="1">Uncharacterized protein</fullName>
    </submittedName>
</protein>
<evidence type="ECO:0000313" key="2">
    <source>
        <dbReference type="Proteomes" id="UP000240493"/>
    </source>
</evidence>
<gene>
    <name evidence="1" type="ORF">M441DRAFT_292652</name>
</gene>
<sequence>MLRTPRLTHTLAFTLTSAIEYKQVLNIALSSCCPPAWGRTGAQMLWKHRWNNRQTPLSWHRTVHPLTVFVSQSLRLQPRRLPAHDTTRMASPMKKRPPIQGPKKALRAASASPAVKLAIESKVAPRAYGRLRQVCGCNGRMGWTWPHLHGGIVSWSASGACQDRAIRSGDAEQSR</sequence>
<proteinExistence type="predicted"/>
<evidence type="ECO:0000313" key="1">
    <source>
        <dbReference type="EMBL" id="PTB35707.1"/>
    </source>
</evidence>
<dbReference type="AlphaFoldDB" id="A0A2T3YT45"/>
<dbReference type="EMBL" id="KZ679273">
    <property type="protein sequence ID" value="PTB35707.1"/>
    <property type="molecule type" value="Genomic_DNA"/>
</dbReference>
<keyword evidence="2" id="KW-1185">Reference proteome</keyword>
<accession>A0A2T3YT45</accession>
<dbReference type="Proteomes" id="UP000240493">
    <property type="component" value="Unassembled WGS sequence"/>
</dbReference>
<name>A0A2T3YT45_TRIA4</name>